<feature type="region of interest" description="Disordered" evidence="1">
    <location>
        <begin position="691"/>
        <end position="717"/>
    </location>
</feature>
<feature type="region of interest" description="Disordered" evidence="1">
    <location>
        <begin position="253"/>
        <end position="324"/>
    </location>
</feature>
<organism evidence="2">
    <name type="scientific">Cuerna arida</name>
    <dbReference type="NCBI Taxonomy" id="1464854"/>
    <lineage>
        <taxon>Eukaryota</taxon>
        <taxon>Metazoa</taxon>
        <taxon>Ecdysozoa</taxon>
        <taxon>Arthropoda</taxon>
        <taxon>Hexapoda</taxon>
        <taxon>Insecta</taxon>
        <taxon>Pterygota</taxon>
        <taxon>Neoptera</taxon>
        <taxon>Paraneoptera</taxon>
        <taxon>Hemiptera</taxon>
        <taxon>Auchenorrhyncha</taxon>
        <taxon>Membracoidea</taxon>
        <taxon>Cicadellidae</taxon>
        <taxon>Cicadellinae</taxon>
        <taxon>Proconiini</taxon>
        <taxon>Cuerna</taxon>
    </lineage>
</organism>
<feature type="non-terminal residue" evidence="2">
    <location>
        <position position="861"/>
    </location>
</feature>
<evidence type="ECO:0000313" key="2">
    <source>
        <dbReference type="EMBL" id="JAS58917.1"/>
    </source>
</evidence>
<dbReference type="AlphaFoldDB" id="A0A1B6G8Z9"/>
<reference evidence="2" key="1">
    <citation type="submission" date="2015-11" db="EMBL/GenBank/DDBJ databases">
        <title>De novo transcriptome assembly of four potential Pierce s Disease insect vectors from Arizona vineyards.</title>
        <authorList>
            <person name="Tassone E.E."/>
        </authorList>
    </citation>
    <scope>NUCLEOTIDE SEQUENCE</scope>
</reference>
<feature type="region of interest" description="Disordered" evidence="1">
    <location>
        <begin position="51"/>
        <end position="80"/>
    </location>
</feature>
<name>A0A1B6G8Z9_9HEMI</name>
<feature type="region of interest" description="Disordered" evidence="1">
    <location>
        <begin position="528"/>
        <end position="562"/>
    </location>
</feature>
<feature type="compositionally biased region" description="Low complexity" evidence="1">
    <location>
        <begin position="284"/>
        <end position="324"/>
    </location>
</feature>
<feature type="compositionally biased region" description="Low complexity" evidence="1">
    <location>
        <begin position="528"/>
        <end position="538"/>
    </location>
</feature>
<feature type="compositionally biased region" description="Polar residues" evidence="1">
    <location>
        <begin position="597"/>
        <end position="617"/>
    </location>
</feature>
<feature type="compositionally biased region" description="Low complexity" evidence="1">
    <location>
        <begin position="702"/>
        <end position="717"/>
    </location>
</feature>
<feature type="compositionally biased region" description="Low complexity" evidence="1">
    <location>
        <begin position="253"/>
        <end position="269"/>
    </location>
</feature>
<feature type="region of interest" description="Disordered" evidence="1">
    <location>
        <begin position="592"/>
        <end position="676"/>
    </location>
</feature>
<feature type="compositionally biased region" description="Polar residues" evidence="1">
    <location>
        <begin position="666"/>
        <end position="676"/>
    </location>
</feature>
<protein>
    <submittedName>
        <fullName evidence="2">Uncharacterized protein</fullName>
    </submittedName>
</protein>
<sequence length="861" mass="95820">QNCSGHMNSGMMMGHQQYQYQQRMCPGQDGQGMEHHCQQKQQNQQQMLHQQQHFQQQHFQQQPQQMSQHMMQSNSPRPQMQHNMHPQMMNQQVQSPHQHYERMMGQPTGQFQYHQQEHKQMQMMQHQHCVSKQPMQNRENYQRTDIPQQVHQMQQGMVLQTSQGQVMLPQHTMVLQQPQQQQQQQNSGMQVSQSQTMIQGSAMVVQSSNPSIQQNHQQNQILMQQHSAQVQQGVQVQIPNQQAVVLQNHQQQNVTQVQSNNSNNNMCSSPAMLMHHQRPAPPWQTNRNNQLTNQNAVINQQQQPQPHNQQQPQPHNQQQQSPQTQVMHSNMFDRVPPLHHHLPSAPVWNDERKKAVAKMQGKPVAHLKNKRPHYMTDHHNHNVGASSEQPCPNIDVRHLPQEQNKMPPNQSQPFSSTNIPSFMEDPSGYLAQQTALLNSTISRQTGMNGSGINIICQSPCNTQVNDQNSNQGQVVINLPTSTCSPLGNQGVPLPSNVMLPNQQKQNFVTRVNTNTNQGNNSIKVYRSNSVSSSGYQSQTPNHTQPGVPDSSGVSPDRGRCSQGCSTNNVDGFLLQNQNHQSVQNTVTAVKFNPEDSPVTSSTLLDNRQQLQSVSTPDSRGPIQGGTVSTSNRSPIEMVARIPPDDPSPGRTPTPSSTQNRRLDASPESSMFISTSSPFTLANGNTIIYQQQTHSNPSSRQETSTPISQSPKPQQQQQINLVLQDVHMSRMPTIVTTMASGHTVSSNTITSVLAGRANTATVTVNNQTTSAPPTIPPPVLTNQQMPQVSVSKSPLEMVQSVVSSIQVPPSSTEPVLKPATAPSLPPGHILMSSNGQLIVTNTQGAILSPQQNLTKINTSMPP</sequence>
<accession>A0A1B6G8Z9</accession>
<feature type="compositionally biased region" description="Polar residues" evidence="1">
    <location>
        <begin position="691"/>
        <end position="701"/>
    </location>
</feature>
<gene>
    <name evidence="2" type="ORF">g.10965</name>
</gene>
<dbReference type="EMBL" id="GECZ01010852">
    <property type="protein sequence ID" value="JAS58917.1"/>
    <property type="molecule type" value="Transcribed_RNA"/>
</dbReference>
<feature type="non-terminal residue" evidence="2">
    <location>
        <position position="1"/>
    </location>
</feature>
<proteinExistence type="predicted"/>
<evidence type="ECO:0000256" key="1">
    <source>
        <dbReference type="SAM" id="MobiDB-lite"/>
    </source>
</evidence>